<dbReference type="InterPro" id="IPR011059">
    <property type="entry name" value="Metal-dep_hydrolase_composite"/>
</dbReference>
<keyword evidence="2 5" id="KW-0812">Transmembrane</keyword>
<dbReference type="EMBL" id="UOFS01000032">
    <property type="protein sequence ID" value="VAW97079.1"/>
    <property type="molecule type" value="Genomic_DNA"/>
</dbReference>
<evidence type="ECO:0000256" key="1">
    <source>
        <dbReference type="ARBA" id="ARBA00004141"/>
    </source>
</evidence>
<comment type="subcellular location">
    <subcellularLocation>
        <location evidence="1">Membrane</location>
        <topology evidence="1">Multi-pass membrane protein</topology>
    </subcellularLocation>
</comment>
<gene>
    <name evidence="7" type="ORF">MNBD_GAMMA22-227</name>
</gene>
<protein>
    <recommendedName>
        <fullName evidence="6">ABC transmembrane type-2 domain-containing protein</fullName>
    </recommendedName>
</protein>
<feature type="transmembrane region" description="Helical" evidence="5">
    <location>
        <begin position="24"/>
        <end position="43"/>
    </location>
</feature>
<dbReference type="SUPFAM" id="SSF51556">
    <property type="entry name" value="Metallo-dependent hydrolases"/>
    <property type="match status" value="1"/>
</dbReference>
<dbReference type="PROSITE" id="PS51012">
    <property type="entry name" value="ABC_TM2"/>
    <property type="match status" value="1"/>
</dbReference>
<dbReference type="InterPro" id="IPR032466">
    <property type="entry name" value="Metal_Hydrolase"/>
</dbReference>
<feature type="transmembrane region" description="Helical" evidence="5">
    <location>
        <begin position="254"/>
        <end position="273"/>
    </location>
</feature>
<dbReference type="Pfam" id="PF01979">
    <property type="entry name" value="Amidohydro_1"/>
    <property type="match status" value="1"/>
</dbReference>
<dbReference type="GO" id="GO:0140359">
    <property type="term" value="F:ABC-type transporter activity"/>
    <property type="evidence" value="ECO:0007669"/>
    <property type="project" value="InterPro"/>
</dbReference>
<evidence type="ECO:0000256" key="3">
    <source>
        <dbReference type="ARBA" id="ARBA00022989"/>
    </source>
</evidence>
<sequence length="735" mass="79916">MKLFRGVASFTAAQLTESWRAKPAIFWNLVFPILLLIGLSYIFGAGEAEGVQRVLPGIMTMNLIAASFFGTSFYMVSLRESGLYRRYHVTPVKSITIVTAHAITSMLNIMMAMILQVIVAKLLFGIHIQGSLLLLLLLIFISAFAFIPLGLIIGSVARDMRIAPAISNILFFPLAFLSGAAMPLFLMPETLQRIAEFLPATYVVEILQDVIIRGVEITDYLLPSAILLLTGIIGFICSALLFRWESSQKINRNALFAVLASLLTLYLFVFLISPKLDSAKIPPGMNSETPKSGSIILKGMTVIDGLGNIINNGRIVILGDEIMDVGEDFVESAQQDVQVIDLSGSYIIPGLIDSHIHLGGSGGGSSVLAEFLTPRIVRDLQVYLAMGVTSIVSMTDDVDDLLSLRDAVTNDKMRAPRVFLSGPSITSVGGHPASIFKIMPGLAERMTRQVNTEKQAEAAVDELKSLQVNFVKLFLEAGRINKPLPLLRENLLHAAIKRAHEIGMLTTVHVDSDKNAQLAIQHGAHGIEHLPTNISSNTLEIMNNKGVTLTPTIGAYLALSKSLNGESFTQAAVKKWVDPIILDSLNAPDSWLAKVRKSEQAVKFYTQRSISIIPACRLAVSSGVTIIAGSDAGNPGSFHGIGLLNELELLVNKCGMTPMAAIMSATSQAAQRLQQTNIGQIKKSSKADLVILKQDPSRDIKALWDIREVYFRGKKINLKTLFSTHAGNWLTGMTE</sequence>
<dbReference type="InterPro" id="IPR013525">
    <property type="entry name" value="ABC2_TM"/>
</dbReference>
<reference evidence="7" key="1">
    <citation type="submission" date="2018-06" db="EMBL/GenBank/DDBJ databases">
        <authorList>
            <person name="Zhirakovskaya E."/>
        </authorList>
    </citation>
    <scope>NUCLEOTIDE SEQUENCE</scope>
</reference>
<dbReference type="GO" id="GO:0016810">
    <property type="term" value="F:hydrolase activity, acting on carbon-nitrogen (but not peptide) bonds"/>
    <property type="evidence" value="ECO:0007669"/>
    <property type="project" value="InterPro"/>
</dbReference>
<dbReference type="Gene3D" id="3.20.20.140">
    <property type="entry name" value="Metal-dependent hydrolases"/>
    <property type="match status" value="1"/>
</dbReference>
<feature type="transmembrane region" description="Helical" evidence="5">
    <location>
        <begin position="131"/>
        <end position="153"/>
    </location>
</feature>
<feature type="transmembrane region" description="Helical" evidence="5">
    <location>
        <begin position="165"/>
        <end position="186"/>
    </location>
</feature>
<dbReference type="PANTHER" id="PTHR43135:SF3">
    <property type="entry name" value="ALPHA-D-RIBOSE 1-METHYLPHOSPHONATE 5-TRIPHOSPHATE DIPHOSPHATASE"/>
    <property type="match status" value="1"/>
</dbReference>
<evidence type="ECO:0000256" key="5">
    <source>
        <dbReference type="SAM" id="Phobius"/>
    </source>
</evidence>
<keyword evidence="4 5" id="KW-0472">Membrane</keyword>
<dbReference type="InterPro" id="IPR000412">
    <property type="entry name" value="ABC_2_transport"/>
</dbReference>
<dbReference type="InterPro" id="IPR047817">
    <property type="entry name" value="ABC2_TM_bact-type"/>
</dbReference>
<evidence type="ECO:0000256" key="4">
    <source>
        <dbReference type="ARBA" id="ARBA00023136"/>
    </source>
</evidence>
<evidence type="ECO:0000313" key="7">
    <source>
        <dbReference type="EMBL" id="VAW97079.1"/>
    </source>
</evidence>
<feature type="transmembrane region" description="Helical" evidence="5">
    <location>
        <begin position="97"/>
        <end position="119"/>
    </location>
</feature>
<dbReference type="GO" id="GO:0043190">
    <property type="term" value="C:ATP-binding cassette (ABC) transporter complex"/>
    <property type="evidence" value="ECO:0007669"/>
    <property type="project" value="InterPro"/>
</dbReference>
<evidence type="ECO:0000256" key="2">
    <source>
        <dbReference type="ARBA" id="ARBA00022692"/>
    </source>
</evidence>
<accession>A0A3B1AFM2</accession>
<organism evidence="7">
    <name type="scientific">hydrothermal vent metagenome</name>
    <dbReference type="NCBI Taxonomy" id="652676"/>
    <lineage>
        <taxon>unclassified sequences</taxon>
        <taxon>metagenomes</taxon>
        <taxon>ecological metagenomes</taxon>
    </lineage>
</organism>
<dbReference type="Pfam" id="PF01061">
    <property type="entry name" value="ABC2_membrane"/>
    <property type="match status" value="1"/>
</dbReference>
<feature type="domain" description="ABC transmembrane type-2" evidence="6">
    <location>
        <begin position="19"/>
        <end position="245"/>
    </location>
</feature>
<feature type="transmembrane region" description="Helical" evidence="5">
    <location>
        <begin position="55"/>
        <end position="76"/>
    </location>
</feature>
<dbReference type="PRINTS" id="PR00164">
    <property type="entry name" value="ABC2TRNSPORT"/>
</dbReference>
<dbReference type="AlphaFoldDB" id="A0A3B1AFM2"/>
<keyword evidence="3 5" id="KW-1133">Transmembrane helix</keyword>
<dbReference type="InterPro" id="IPR006680">
    <property type="entry name" value="Amidohydro-rel"/>
</dbReference>
<evidence type="ECO:0000259" key="6">
    <source>
        <dbReference type="PROSITE" id="PS51012"/>
    </source>
</evidence>
<name>A0A3B1AFM2_9ZZZZ</name>
<dbReference type="PANTHER" id="PTHR43135">
    <property type="entry name" value="ALPHA-D-RIBOSE 1-METHYLPHOSPHONATE 5-TRIPHOSPHATE DIPHOSPHATASE"/>
    <property type="match status" value="1"/>
</dbReference>
<dbReference type="SUPFAM" id="SSF51338">
    <property type="entry name" value="Composite domain of metallo-dependent hydrolases"/>
    <property type="match status" value="1"/>
</dbReference>
<proteinExistence type="predicted"/>
<dbReference type="InterPro" id="IPR051781">
    <property type="entry name" value="Metallo-dep_Hydrolase"/>
</dbReference>
<feature type="transmembrane region" description="Helical" evidence="5">
    <location>
        <begin position="220"/>
        <end position="242"/>
    </location>
</feature>
<dbReference type="Gene3D" id="2.30.40.10">
    <property type="entry name" value="Urease, subunit C, domain 1"/>
    <property type="match status" value="1"/>
</dbReference>